<name>A0A4Z0BQB9_9BURK</name>
<keyword evidence="7" id="KW-0456">Lyase</keyword>
<dbReference type="PIRSF" id="PIRSF006278">
    <property type="entry name" value="ACCD_DCysDesulf"/>
    <property type="match status" value="1"/>
</dbReference>
<dbReference type="OrthoDB" id="9801249at2"/>
<dbReference type="PANTHER" id="PTHR43780">
    <property type="entry name" value="1-AMINOCYCLOPROPANE-1-CARBOXYLATE DEAMINASE-RELATED"/>
    <property type="match status" value="1"/>
</dbReference>
<comment type="cofactor">
    <cofactor evidence="1">
        <name>pyridoxal 5'-phosphate</name>
        <dbReference type="ChEBI" id="CHEBI:597326"/>
    </cofactor>
</comment>
<accession>A0A4Z0BQB9</accession>
<keyword evidence="3 5" id="KW-0663">Pyridoxal phosphate</keyword>
<dbReference type="GO" id="GO:0019148">
    <property type="term" value="F:D-cysteine desulfhydrase activity"/>
    <property type="evidence" value="ECO:0007669"/>
    <property type="project" value="UniProtKB-EC"/>
</dbReference>
<evidence type="ECO:0000256" key="5">
    <source>
        <dbReference type="PIRSR" id="PIRSR006278-2"/>
    </source>
</evidence>
<evidence type="ECO:0000256" key="2">
    <source>
        <dbReference type="ARBA" id="ARBA00008639"/>
    </source>
</evidence>
<feature type="domain" description="Tryptophan synthase beta chain-like PALP" evidence="6">
    <location>
        <begin position="15"/>
        <end position="325"/>
    </location>
</feature>
<sequence>MDLSRFPRRRYTPFATPVEFLPRFSAALAQSCPGGQGPRVWIKRDDMLGLFPGGNKTRKLEFLVADALAQGADTLITCGAPQSNHCRITLAAAVKEGLKCRFVIEERVADSYDPKASGNNFMFRLLGVEKITVVPAGTDMGAEMKKVADALAAEGRKGYIIPGGGSNALGGLGYVACAQELQQQLFEQGLRIDRMVVGSGSSGTHGGLVAGFLGNNIRIPIVGIGVSRDPADQEPLVLKEAQAVMDLLGTGIKVPREAVHSVGGYWQPKYSLPNAAMVEAVQMLARTEGIPLDPVYTGKIMAGLIGLARKGELRPDENVLFLHTGGLPSLHAYEREVLGEIELRG</sequence>
<dbReference type="Proteomes" id="UP000298180">
    <property type="component" value="Unassembled WGS sequence"/>
</dbReference>
<dbReference type="SUPFAM" id="SSF53686">
    <property type="entry name" value="Tryptophan synthase beta subunit-like PLP-dependent enzymes"/>
    <property type="match status" value="1"/>
</dbReference>
<dbReference type="InterPro" id="IPR027278">
    <property type="entry name" value="ACCD_DCysDesulf"/>
</dbReference>
<evidence type="ECO:0000313" key="8">
    <source>
        <dbReference type="Proteomes" id="UP000298180"/>
    </source>
</evidence>
<dbReference type="NCBIfam" id="NF003031">
    <property type="entry name" value="PRK03910.1-4"/>
    <property type="match status" value="1"/>
</dbReference>
<evidence type="ECO:0000256" key="4">
    <source>
        <dbReference type="PIRSR" id="PIRSR006278-1"/>
    </source>
</evidence>
<dbReference type="Gene3D" id="3.40.50.1100">
    <property type="match status" value="2"/>
</dbReference>
<organism evidence="7 8">
    <name type="scientific">Ramlibacter henchirensis</name>
    <dbReference type="NCBI Taxonomy" id="204072"/>
    <lineage>
        <taxon>Bacteria</taxon>
        <taxon>Pseudomonadati</taxon>
        <taxon>Pseudomonadota</taxon>
        <taxon>Betaproteobacteria</taxon>
        <taxon>Burkholderiales</taxon>
        <taxon>Comamonadaceae</taxon>
        <taxon>Ramlibacter</taxon>
    </lineage>
</organism>
<evidence type="ECO:0000259" key="6">
    <source>
        <dbReference type="Pfam" id="PF00291"/>
    </source>
</evidence>
<evidence type="ECO:0000256" key="1">
    <source>
        <dbReference type="ARBA" id="ARBA00001933"/>
    </source>
</evidence>
<dbReference type="InterPro" id="IPR001926">
    <property type="entry name" value="TrpB-like_PALP"/>
</dbReference>
<dbReference type="EMBL" id="SMLM01000003">
    <property type="protein sequence ID" value="TFZ00644.1"/>
    <property type="molecule type" value="Genomic_DNA"/>
</dbReference>
<evidence type="ECO:0000313" key="7">
    <source>
        <dbReference type="EMBL" id="TFZ00644.1"/>
    </source>
</evidence>
<evidence type="ECO:0000256" key="3">
    <source>
        <dbReference type="ARBA" id="ARBA00022898"/>
    </source>
</evidence>
<gene>
    <name evidence="7" type="ORF">EZ313_19520</name>
</gene>
<reference evidence="7 8" key="1">
    <citation type="submission" date="2019-03" db="EMBL/GenBank/DDBJ databases">
        <title>Ramlibacter henchirensis DSM 14656, whole genome shotgun sequence.</title>
        <authorList>
            <person name="Zhang X."/>
            <person name="Feng G."/>
            <person name="Zhu H."/>
        </authorList>
    </citation>
    <scope>NUCLEOTIDE SEQUENCE [LARGE SCALE GENOMIC DNA]</scope>
    <source>
        <strain evidence="7 8">DSM 14656</strain>
    </source>
</reference>
<keyword evidence="8" id="KW-1185">Reference proteome</keyword>
<comment type="caution">
    <text evidence="7">The sequence shown here is derived from an EMBL/GenBank/DDBJ whole genome shotgun (WGS) entry which is preliminary data.</text>
</comment>
<protein>
    <submittedName>
        <fullName evidence="7">D-cysteine desulfhydrase</fullName>
        <ecNumber evidence="7">4.4.1.15</ecNumber>
    </submittedName>
</protein>
<comment type="similarity">
    <text evidence="2">Belongs to the ACC deaminase/D-cysteine desulfhydrase family.</text>
</comment>
<dbReference type="PANTHER" id="PTHR43780:SF2">
    <property type="entry name" value="1-AMINOCYCLOPROPANE-1-CARBOXYLATE DEAMINASE-RELATED"/>
    <property type="match status" value="1"/>
</dbReference>
<dbReference type="EC" id="4.4.1.15" evidence="7"/>
<dbReference type="AlphaFoldDB" id="A0A4Z0BQB9"/>
<feature type="modified residue" description="N6-(pyridoxal phosphate)lysine" evidence="5">
    <location>
        <position position="56"/>
    </location>
</feature>
<dbReference type="Pfam" id="PF00291">
    <property type="entry name" value="PALP"/>
    <property type="match status" value="1"/>
</dbReference>
<dbReference type="RefSeq" id="WP_135264982.1">
    <property type="nucleotide sequence ID" value="NZ_SMLM01000003.1"/>
</dbReference>
<dbReference type="InterPro" id="IPR036052">
    <property type="entry name" value="TrpB-like_PALP_sf"/>
</dbReference>
<proteinExistence type="inferred from homology"/>
<feature type="active site" description="Nucleophile" evidence="4">
    <location>
        <position position="83"/>
    </location>
</feature>